<feature type="transmembrane region" description="Helical" evidence="7">
    <location>
        <begin position="113"/>
        <end position="135"/>
    </location>
</feature>
<feature type="domain" description="Major facilitator superfamily (MFS) profile" evidence="8">
    <location>
        <begin position="250"/>
        <end position="438"/>
    </location>
</feature>
<dbReference type="EMBL" id="BOON01000044">
    <property type="protein sequence ID" value="GII24976.1"/>
    <property type="molecule type" value="Genomic_DNA"/>
</dbReference>
<feature type="transmembrane region" description="Helical" evidence="7">
    <location>
        <begin position="206"/>
        <end position="226"/>
    </location>
</feature>
<dbReference type="SUPFAM" id="SSF103473">
    <property type="entry name" value="MFS general substrate transporter"/>
    <property type="match status" value="1"/>
</dbReference>
<reference evidence="9" key="1">
    <citation type="submission" date="2021-01" db="EMBL/GenBank/DDBJ databases">
        <title>Whole genome shotgun sequence of Planosporangium mesophilum NBRC 109066.</title>
        <authorList>
            <person name="Komaki H."/>
            <person name="Tamura T."/>
        </authorList>
    </citation>
    <scope>NUCLEOTIDE SEQUENCE</scope>
    <source>
        <strain evidence="9">NBRC 109066</strain>
    </source>
</reference>
<evidence type="ECO:0000256" key="5">
    <source>
        <dbReference type="ARBA" id="ARBA00022989"/>
    </source>
</evidence>
<dbReference type="GO" id="GO:0022857">
    <property type="term" value="F:transmembrane transporter activity"/>
    <property type="evidence" value="ECO:0007669"/>
    <property type="project" value="InterPro"/>
</dbReference>
<keyword evidence="2" id="KW-0813">Transport</keyword>
<keyword evidence="10" id="KW-1185">Reference proteome</keyword>
<feature type="transmembrane region" description="Helical" evidence="7">
    <location>
        <begin position="405"/>
        <end position="432"/>
    </location>
</feature>
<dbReference type="PANTHER" id="PTHR23513">
    <property type="entry name" value="INTEGRAL MEMBRANE EFFLUX PROTEIN-RELATED"/>
    <property type="match status" value="1"/>
</dbReference>
<dbReference type="AlphaFoldDB" id="A0A8J3TG65"/>
<feature type="transmembrane region" description="Helical" evidence="7">
    <location>
        <begin position="290"/>
        <end position="312"/>
    </location>
</feature>
<comment type="caution">
    <text evidence="9">The sequence shown here is derived from an EMBL/GenBank/DDBJ whole genome shotgun (WGS) entry which is preliminary data.</text>
</comment>
<evidence type="ECO:0000259" key="8">
    <source>
        <dbReference type="PROSITE" id="PS50850"/>
    </source>
</evidence>
<feature type="transmembrane region" description="Helical" evidence="7">
    <location>
        <begin position="141"/>
        <end position="162"/>
    </location>
</feature>
<dbReference type="Gene3D" id="1.20.1250.20">
    <property type="entry name" value="MFS general substrate transporter like domains"/>
    <property type="match status" value="1"/>
</dbReference>
<name>A0A8J3TG65_9ACTN</name>
<feature type="transmembrane region" description="Helical" evidence="7">
    <location>
        <begin position="174"/>
        <end position="200"/>
    </location>
</feature>
<evidence type="ECO:0000313" key="9">
    <source>
        <dbReference type="EMBL" id="GII24976.1"/>
    </source>
</evidence>
<keyword evidence="6 7" id="KW-0472">Membrane</keyword>
<proteinExistence type="predicted"/>
<dbReference type="PROSITE" id="PS50850">
    <property type="entry name" value="MFS"/>
    <property type="match status" value="1"/>
</dbReference>
<dbReference type="Proteomes" id="UP000599074">
    <property type="component" value="Unassembled WGS sequence"/>
</dbReference>
<dbReference type="GO" id="GO:0005886">
    <property type="term" value="C:plasma membrane"/>
    <property type="evidence" value="ECO:0007669"/>
    <property type="project" value="UniProtKB-SubCell"/>
</dbReference>
<sequence length="438" mass="45803">MVSEALNDHNFPEAATITAPEPAPAPEPDRRSWLSRHTIDVRPLRHAAFRRMFIGQAVSFFGVQFTAVAVPVQMFALTKSSAWVGYLGIAGLVPLLIFALWGGAVADAFDRRLVLLCSSLLMWVSTLGLLAQGLLDVGSPVLLLVLVAVQSVAFAVSSPARWSIVPRIIPTAEIAAANTLNTTLSGLAMVGGPLGAGLLIAHFPLVTAYAVDAALFTVTLWAALRLPPVPPERTERTTGALADVLFGLRYLATTPVLLLSFAIDIAAMVFAMPRALFPQAAVERFGGMSAVGWLFSAIAIGAVIAGLTSGWIGRVRRQGTALIAAVVVWGLSVAAAGLAHSLWLAVLLLAVGGAADLVSSVYRQSILQVYAPDELRGRMQGVFTAVVVGGPRLGDLRSGLMAQGFGLTVTWAGGGLAAAVVAVALAVAFPALRRYAMK</sequence>
<dbReference type="PANTHER" id="PTHR23513:SF9">
    <property type="entry name" value="ENTEROBACTIN EXPORTER ENTS"/>
    <property type="match status" value="1"/>
</dbReference>
<feature type="transmembrane region" description="Helical" evidence="7">
    <location>
        <begin position="52"/>
        <end position="77"/>
    </location>
</feature>
<keyword evidence="4 7" id="KW-0812">Transmembrane</keyword>
<dbReference type="InterPro" id="IPR010290">
    <property type="entry name" value="TM_effector"/>
</dbReference>
<dbReference type="CDD" id="cd06173">
    <property type="entry name" value="MFS_MefA_like"/>
    <property type="match status" value="1"/>
</dbReference>
<keyword evidence="5 7" id="KW-1133">Transmembrane helix</keyword>
<evidence type="ECO:0000256" key="4">
    <source>
        <dbReference type="ARBA" id="ARBA00022692"/>
    </source>
</evidence>
<keyword evidence="3" id="KW-1003">Cell membrane</keyword>
<evidence type="ECO:0000256" key="1">
    <source>
        <dbReference type="ARBA" id="ARBA00004429"/>
    </source>
</evidence>
<accession>A0A8J3TG65</accession>
<evidence type="ECO:0000256" key="7">
    <source>
        <dbReference type="SAM" id="Phobius"/>
    </source>
</evidence>
<dbReference type="Pfam" id="PF05977">
    <property type="entry name" value="MFS_3"/>
    <property type="match status" value="1"/>
</dbReference>
<gene>
    <name evidence="9" type="ORF">Pme01_45730</name>
</gene>
<evidence type="ECO:0000256" key="2">
    <source>
        <dbReference type="ARBA" id="ARBA00022448"/>
    </source>
</evidence>
<evidence type="ECO:0000313" key="10">
    <source>
        <dbReference type="Proteomes" id="UP000599074"/>
    </source>
</evidence>
<evidence type="ECO:0000256" key="6">
    <source>
        <dbReference type="ARBA" id="ARBA00023136"/>
    </source>
</evidence>
<dbReference type="InterPro" id="IPR020846">
    <property type="entry name" value="MFS_dom"/>
</dbReference>
<comment type="subcellular location">
    <subcellularLocation>
        <location evidence="1">Cell inner membrane</location>
        <topology evidence="1">Multi-pass membrane protein</topology>
    </subcellularLocation>
</comment>
<dbReference type="InterPro" id="IPR036259">
    <property type="entry name" value="MFS_trans_sf"/>
</dbReference>
<feature type="transmembrane region" description="Helical" evidence="7">
    <location>
        <begin position="83"/>
        <end position="101"/>
    </location>
</feature>
<feature type="transmembrane region" description="Helical" evidence="7">
    <location>
        <begin position="247"/>
        <end position="270"/>
    </location>
</feature>
<organism evidence="9 10">
    <name type="scientific">Planosporangium mesophilum</name>
    <dbReference type="NCBI Taxonomy" id="689768"/>
    <lineage>
        <taxon>Bacteria</taxon>
        <taxon>Bacillati</taxon>
        <taxon>Actinomycetota</taxon>
        <taxon>Actinomycetes</taxon>
        <taxon>Micromonosporales</taxon>
        <taxon>Micromonosporaceae</taxon>
        <taxon>Planosporangium</taxon>
    </lineage>
</organism>
<evidence type="ECO:0000256" key="3">
    <source>
        <dbReference type="ARBA" id="ARBA00022475"/>
    </source>
</evidence>
<feature type="transmembrane region" description="Helical" evidence="7">
    <location>
        <begin position="319"/>
        <end position="336"/>
    </location>
</feature>
<protein>
    <submittedName>
        <fullName evidence="9">MFS transporter</fullName>
    </submittedName>
</protein>